<evidence type="ECO:0000256" key="7">
    <source>
        <dbReference type="ARBA" id="ARBA00068539"/>
    </source>
</evidence>
<feature type="compositionally biased region" description="Acidic residues" evidence="9">
    <location>
        <begin position="727"/>
        <end position="742"/>
    </location>
</feature>
<comment type="caution">
    <text evidence="11">The sequence shown here is derived from an EMBL/GenBank/DDBJ whole genome shotgun (WGS) entry which is preliminary data.</text>
</comment>
<dbReference type="Gene3D" id="3.30.70.330">
    <property type="match status" value="1"/>
</dbReference>
<dbReference type="AlphaFoldDB" id="A0AA47MVD1"/>
<accession>A0AA47MVD1</accession>
<feature type="compositionally biased region" description="Polar residues" evidence="9">
    <location>
        <begin position="360"/>
        <end position="370"/>
    </location>
</feature>
<feature type="compositionally biased region" description="Acidic residues" evidence="9">
    <location>
        <begin position="765"/>
        <end position="774"/>
    </location>
</feature>
<reference evidence="11" key="1">
    <citation type="journal article" date="2023" name="Front. Mar. Sci.">
        <title>A new Merluccius polli reference genome to investigate the effects of global change in West African waters.</title>
        <authorList>
            <person name="Mateo J.L."/>
            <person name="Blanco-Fernandez C."/>
            <person name="Garcia-Vazquez E."/>
            <person name="Machado-Schiaffino G."/>
        </authorList>
    </citation>
    <scope>NUCLEOTIDE SEQUENCE</scope>
    <source>
        <strain evidence="11">C29</strain>
        <tissue evidence="11">Fin</tissue>
    </source>
</reference>
<dbReference type="PANTHER" id="PTHR48029">
    <property type="entry name" value="NUCLEOLAR PROTEIN 8"/>
    <property type="match status" value="1"/>
</dbReference>
<dbReference type="FunFam" id="3.30.70.330:FF:000346">
    <property type="entry name" value="Nucleolar protein 8"/>
    <property type="match status" value="1"/>
</dbReference>
<dbReference type="SMART" id="SM00360">
    <property type="entry name" value="RRM"/>
    <property type="match status" value="1"/>
</dbReference>
<feature type="compositionally biased region" description="Acidic residues" evidence="9">
    <location>
        <begin position="291"/>
        <end position="302"/>
    </location>
</feature>
<feature type="compositionally biased region" description="Basic and acidic residues" evidence="9">
    <location>
        <begin position="980"/>
        <end position="996"/>
    </location>
</feature>
<sequence length="1098" mass="122020">MKRLYVGGLSHSITQKDLRDRFGKFGSVEDVELRTRSDDEGVPYKTFGYINITISDDDFKKCMTVLNKSKWKGGTLLIEPAKESLLQRLKQEREARTQESPSATHQDSKKKVLDSLRSAGVENFHMKSAVPGTEVPGHKEWVVSKFGRVLPVLNLRCRRGSKTRSMKYDPSKHSHNIKRLELSPDTLTSVTQLTWELPGGDDDISKKRRGEFPLTQPWRPKRSRVEPAPTSAGGEQTNGVTAGHIAEEEIHSMSQDALGHSVEEDNLEVVREDFLVGSRRRSNGGVCAGKEEEDYDSADTDELLASNKPPPSSLREHAGKGSLQVSSGKDQKKTSSSAEDDEDDEDDADDFKQSDPKADISQQATLSSLKSSSADCDDEDEDGEVESDGDENSEVESDGDEDGELKSDGDEDGEVESDSDEEGEVETDGNEEGEVASDGDEDGELESDSDGDGDEDLDYDAMFSNCTRLEVSLNDLQRLAKDAETATPSMPQPLGPVASPGPQKGTTPEEILAALLEEDSGDDVKTKKKKKKKRSSMWSPLPAFQGTSGLLGEEEEEGGGSTRRRQDIAEPCSVSQSAGSEPQPQEEEKQKGCYVSVTKDDDDSSSEEEEEEGGVVTADSAGLNQETSSGSSEEDEKEEGGVMADPPALSHEPSSGSSEEKEEEEEVAGGPDRTLDPERRRLDNKRRLEAVVQRHQQNQNHRKLIQGALASLDTCAAAPGQHIVFSSDEEEEPDDDDNDDDAAAPANQRAALKEKDKVSGSKLFEDEEDEEEDDSRFQIKPQFEGRAGRRLMEIQSGFGTDDRFRMDSRFAEEEEEREAADEVMETGGEEEEGLEEERKMNLSILQSVLNNNPQLQTKLKTSSKAQTFRDVQALHYDPSRQEHAVFEDKMEDAAKEGKASRKRKKQKEVELPEVSTEIYYDVCEELKGVFGGVGPGHPGGGAIMQEASSWDRREEQQEETKEEKEEQSAFKFSFFQDETQTSKETEYQVEAIKEPRVSWQLESGFQDSSSEDDDDDDAAADEEKVQQSRCDPAEESVTSSNRDLFFYYPEDSRLTEGPQSFCRSSQLKEDDWEEKRNALIQDCRNTHKKARRKCTKKR</sequence>
<evidence type="ECO:0000256" key="8">
    <source>
        <dbReference type="PROSITE-ProRule" id="PRU00176"/>
    </source>
</evidence>
<feature type="region of interest" description="Disordered" evidence="9">
    <location>
        <begin position="720"/>
        <end position="836"/>
    </location>
</feature>
<feature type="domain" description="RRM" evidence="10">
    <location>
        <begin position="2"/>
        <end position="83"/>
    </location>
</feature>
<gene>
    <name evidence="11" type="primary">Nol8</name>
    <name evidence="11" type="ORF">N1851_013359</name>
</gene>
<feature type="compositionally biased region" description="Acidic residues" evidence="9">
    <location>
        <begin position="812"/>
        <end position="835"/>
    </location>
</feature>
<dbReference type="InterPro" id="IPR034138">
    <property type="entry name" value="NOP8_RRM"/>
</dbReference>
<evidence type="ECO:0000313" key="12">
    <source>
        <dbReference type="Proteomes" id="UP001174136"/>
    </source>
</evidence>
<feature type="compositionally biased region" description="Acidic residues" evidence="9">
    <location>
        <begin position="375"/>
        <end position="459"/>
    </location>
</feature>
<evidence type="ECO:0000256" key="2">
    <source>
        <dbReference type="ARBA" id="ARBA00022553"/>
    </source>
</evidence>
<dbReference type="PROSITE" id="PS50102">
    <property type="entry name" value="RRM"/>
    <property type="match status" value="1"/>
</dbReference>
<feature type="region of interest" description="Disordered" evidence="9">
    <location>
        <begin position="280"/>
        <end position="461"/>
    </location>
</feature>
<organism evidence="11 12">
    <name type="scientific">Merluccius polli</name>
    <name type="common">Benguela hake</name>
    <name type="synonym">Merluccius cadenati</name>
    <dbReference type="NCBI Taxonomy" id="89951"/>
    <lineage>
        <taxon>Eukaryota</taxon>
        <taxon>Metazoa</taxon>
        <taxon>Chordata</taxon>
        <taxon>Craniata</taxon>
        <taxon>Vertebrata</taxon>
        <taxon>Euteleostomi</taxon>
        <taxon>Actinopterygii</taxon>
        <taxon>Neopterygii</taxon>
        <taxon>Teleostei</taxon>
        <taxon>Neoteleostei</taxon>
        <taxon>Acanthomorphata</taxon>
        <taxon>Zeiogadaria</taxon>
        <taxon>Gadariae</taxon>
        <taxon>Gadiformes</taxon>
        <taxon>Gadoidei</taxon>
        <taxon>Merlucciidae</taxon>
        <taxon>Merluccius</taxon>
    </lineage>
</organism>
<feature type="region of interest" description="Disordered" evidence="9">
    <location>
        <begin position="933"/>
        <end position="1042"/>
    </location>
</feature>
<feature type="compositionally biased region" description="Acidic residues" evidence="9">
    <location>
        <begin position="1009"/>
        <end position="1020"/>
    </location>
</feature>
<dbReference type="PANTHER" id="PTHR48029:SF1">
    <property type="entry name" value="NUCLEOLAR PROTEIN 8"/>
    <property type="match status" value="1"/>
</dbReference>
<keyword evidence="4" id="KW-0539">Nucleus</keyword>
<comment type="subcellular location">
    <subcellularLocation>
        <location evidence="1">Nucleus</location>
        <location evidence="1">Nucleolus</location>
    </subcellularLocation>
</comment>
<dbReference type="InterPro" id="IPR000504">
    <property type="entry name" value="RRM_dom"/>
</dbReference>
<feature type="region of interest" description="Disordered" evidence="9">
    <location>
        <begin position="89"/>
        <end position="111"/>
    </location>
</feature>
<feature type="region of interest" description="Disordered" evidence="9">
    <location>
        <begin position="890"/>
        <end position="911"/>
    </location>
</feature>
<name>A0AA47MVD1_MERPO</name>
<dbReference type="Pfam" id="PF00076">
    <property type="entry name" value="RRM_1"/>
    <property type="match status" value="1"/>
</dbReference>
<feature type="compositionally biased region" description="Basic residues" evidence="9">
    <location>
        <begin position="526"/>
        <end position="535"/>
    </location>
</feature>
<dbReference type="GO" id="GO:0005730">
    <property type="term" value="C:nucleolus"/>
    <property type="evidence" value="ECO:0007669"/>
    <property type="project" value="UniProtKB-SubCell"/>
</dbReference>
<dbReference type="CDD" id="cd12226">
    <property type="entry name" value="RRM_NOL8"/>
    <property type="match status" value="1"/>
</dbReference>
<feature type="region of interest" description="Disordered" evidence="9">
    <location>
        <begin position="198"/>
        <end position="240"/>
    </location>
</feature>
<keyword evidence="2" id="KW-0597">Phosphoprotein</keyword>
<evidence type="ECO:0000256" key="1">
    <source>
        <dbReference type="ARBA" id="ARBA00004604"/>
    </source>
</evidence>
<feature type="compositionally biased region" description="Basic and acidic residues" evidence="9">
    <location>
        <begin position="890"/>
        <end position="899"/>
    </location>
</feature>
<feature type="compositionally biased region" description="Acidic residues" evidence="9">
    <location>
        <begin position="338"/>
        <end position="349"/>
    </location>
</feature>
<keyword evidence="3 8" id="KW-0694">RNA-binding</keyword>
<evidence type="ECO:0000256" key="9">
    <source>
        <dbReference type="SAM" id="MobiDB-lite"/>
    </source>
</evidence>
<dbReference type="GO" id="GO:1902570">
    <property type="term" value="P:protein localization to nucleolus"/>
    <property type="evidence" value="ECO:0007669"/>
    <property type="project" value="TreeGrafter"/>
</dbReference>
<feature type="compositionally biased region" description="Basic and acidic residues" evidence="9">
    <location>
        <begin position="673"/>
        <end position="689"/>
    </location>
</feature>
<feature type="compositionally biased region" description="Basic and acidic residues" evidence="9">
    <location>
        <begin position="949"/>
        <end position="968"/>
    </location>
</feature>
<evidence type="ECO:0000256" key="6">
    <source>
        <dbReference type="ARBA" id="ARBA00065066"/>
    </source>
</evidence>
<feature type="compositionally biased region" description="Acidic residues" evidence="9">
    <location>
        <begin position="600"/>
        <end position="613"/>
    </location>
</feature>
<evidence type="ECO:0000313" key="11">
    <source>
        <dbReference type="EMBL" id="KAK0147224.1"/>
    </source>
</evidence>
<dbReference type="Proteomes" id="UP001174136">
    <property type="component" value="Unassembled WGS sequence"/>
</dbReference>
<feature type="region of interest" description="Disordered" evidence="9">
    <location>
        <begin position="479"/>
        <end position="705"/>
    </location>
</feature>
<comment type="function">
    <text evidence="5">Plays an essential role in the survival of diffuse-type gastric cancer cells. Acts as a nucleolar anchoring protein for DDX47. May be involved in regulation of gene expression at the post-transcriptional level or in ribosome biogenesis in cancer cells.</text>
</comment>
<dbReference type="EMBL" id="JAOPHQ010002331">
    <property type="protein sequence ID" value="KAK0147224.1"/>
    <property type="molecule type" value="Genomic_DNA"/>
</dbReference>
<dbReference type="SUPFAM" id="SSF54928">
    <property type="entry name" value="RNA-binding domain, RBD"/>
    <property type="match status" value="1"/>
</dbReference>
<keyword evidence="12" id="KW-1185">Reference proteome</keyword>
<evidence type="ECO:0000256" key="4">
    <source>
        <dbReference type="ARBA" id="ARBA00023242"/>
    </source>
</evidence>
<evidence type="ECO:0000256" key="5">
    <source>
        <dbReference type="ARBA" id="ARBA00054821"/>
    </source>
</evidence>
<dbReference type="InterPro" id="IPR035979">
    <property type="entry name" value="RBD_domain_sf"/>
</dbReference>
<comment type="subunit">
    <text evidence="6">Interacts with the GTP form of RRAGA, RRAGC and RRAGD. Interacts with NIP7. Interacts with DDX18; the interaction is RNA-dependent. Interacts with DDX47; the interaction is RNA-dependent.</text>
</comment>
<protein>
    <recommendedName>
        <fullName evidence="7">Nucleolar protein 8</fullName>
    </recommendedName>
</protein>
<feature type="compositionally biased region" description="Basic and acidic residues" evidence="9">
    <location>
        <begin position="800"/>
        <end position="811"/>
    </location>
</feature>
<evidence type="ECO:0000256" key="3">
    <source>
        <dbReference type="ARBA" id="ARBA00022884"/>
    </source>
</evidence>
<feature type="compositionally biased region" description="Gly residues" evidence="9">
    <location>
        <begin position="933"/>
        <end position="942"/>
    </location>
</feature>
<evidence type="ECO:0000259" key="10">
    <source>
        <dbReference type="PROSITE" id="PS50102"/>
    </source>
</evidence>
<dbReference type="InterPro" id="IPR012677">
    <property type="entry name" value="Nucleotide-bd_a/b_plait_sf"/>
</dbReference>
<proteinExistence type="predicted"/>
<dbReference type="GO" id="GO:0003723">
    <property type="term" value="F:RNA binding"/>
    <property type="evidence" value="ECO:0007669"/>
    <property type="project" value="UniProtKB-UniRule"/>
</dbReference>